<dbReference type="Pfam" id="PF00043">
    <property type="entry name" value="GST_C"/>
    <property type="match status" value="1"/>
</dbReference>
<evidence type="ECO:0000313" key="2">
    <source>
        <dbReference type="EMBL" id="KAB7497895.1"/>
    </source>
</evidence>
<dbReference type="PROSITE" id="PS50405">
    <property type="entry name" value="GST_CTER"/>
    <property type="match status" value="1"/>
</dbReference>
<protein>
    <recommendedName>
        <fullName evidence="1">GST C-terminal domain-containing protein</fullName>
    </recommendedName>
</protein>
<dbReference type="EMBL" id="SEYY01019786">
    <property type="protein sequence ID" value="KAB7497895.1"/>
    <property type="molecule type" value="Genomic_DNA"/>
</dbReference>
<dbReference type="GO" id="GO:0004364">
    <property type="term" value="F:glutathione transferase activity"/>
    <property type="evidence" value="ECO:0007669"/>
    <property type="project" value="TreeGrafter"/>
</dbReference>
<name>A0A5N5SVE5_9CRUS</name>
<dbReference type="InterPro" id="IPR036282">
    <property type="entry name" value="Glutathione-S-Trfase_C_sf"/>
</dbReference>
<evidence type="ECO:0000259" key="1">
    <source>
        <dbReference type="PROSITE" id="PS50405"/>
    </source>
</evidence>
<gene>
    <name evidence="2" type="ORF">Anas_04843</name>
</gene>
<feature type="domain" description="GST C-terminal" evidence="1">
    <location>
        <begin position="1"/>
        <end position="117"/>
    </location>
</feature>
<dbReference type="SUPFAM" id="SSF47616">
    <property type="entry name" value="GST C-terminal domain-like"/>
    <property type="match status" value="1"/>
</dbReference>
<evidence type="ECO:0000313" key="3">
    <source>
        <dbReference type="Proteomes" id="UP000326759"/>
    </source>
</evidence>
<dbReference type="InterPro" id="IPR004046">
    <property type="entry name" value="GST_C"/>
</dbReference>
<dbReference type="OrthoDB" id="2309723at2759"/>
<accession>A0A5N5SVE5</accession>
<dbReference type="Gene3D" id="1.20.1050.10">
    <property type="match status" value="1"/>
</dbReference>
<comment type="caution">
    <text evidence="2">The sequence shown here is derived from an EMBL/GenBank/DDBJ whole genome shotgun (WGS) entry which is preliminary data.</text>
</comment>
<reference evidence="2 3" key="1">
    <citation type="journal article" date="2019" name="PLoS Biol.">
        <title>Sex chromosomes control vertical transmission of feminizing Wolbachia symbionts in an isopod.</title>
        <authorList>
            <person name="Becking T."/>
            <person name="Chebbi M.A."/>
            <person name="Giraud I."/>
            <person name="Moumen B."/>
            <person name="Laverre T."/>
            <person name="Caubet Y."/>
            <person name="Peccoud J."/>
            <person name="Gilbert C."/>
            <person name="Cordaux R."/>
        </authorList>
    </citation>
    <scope>NUCLEOTIDE SEQUENCE [LARGE SCALE GENOMIC DNA]</scope>
    <source>
        <strain evidence="2">ANa2</strain>
        <tissue evidence="2">Whole body excluding digestive tract and cuticle</tissue>
    </source>
</reference>
<keyword evidence="3" id="KW-1185">Reference proteome</keyword>
<dbReference type="PANTHER" id="PTHR43969:SF9">
    <property type="entry name" value="GLUTATHIONE S TRANSFERASE D10, ISOFORM A-RELATED"/>
    <property type="match status" value="1"/>
</dbReference>
<dbReference type="Proteomes" id="UP000326759">
    <property type="component" value="Unassembled WGS sequence"/>
</dbReference>
<proteinExistence type="predicted"/>
<organism evidence="2 3">
    <name type="scientific">Armadillidium nasatum</name>
    <dbReference type="NCBI Taxonomy" id="96803"/>
    <lineage>
        <taxon>Eukaryota</taxon>
        <taxon>Metazoa</taxon>
        <taxon>Ecdysozoa</taxon>
        <taxon>Arthropoda</taxon>
        <taxon>Crustacea</taxon>
        <taxon>Multicrustacea</taxon>
        <taxon>Malacostraca</taxon>
        <taxon>Eumalacostraca</taxon>
        <taxon>Peracarida</taxon>
        <taxon>Isopoda</taxon>
        <taxon>Oniscidea</taxon>
        <taxon>Crinocheta</taxon>
        <taxon>Armadillidiidae</taxon>
        <taxon>Armadillidium</taxon>
    </lineage>
</organism>
<dbReference type="PANTHER" id="PTHR43969">
    <property type="entry name" value="GLUTATHIONE S TRANSFERASE D10, ISOFORM A-RELATED"/>
    <property type="match status" value="1"/>
</dbReference>
<dbReference type="AlphaFoldDB" id="A0A5N5SVE5"/>
<dbReference type="InterPro" id="IPR010987">
    <property type="entry name" value="Glutathione-S-Trfase_C-like"/>
</dbReference>
<sequence length="117" mass="13492">MILFIQKTSKLVPRSIGFSILTWELFTKDSRTTWYVLLGTSKEFLKGHDFAVGNKLTVADYVLIASVETFIESGINISKYPSIRKWVYRCRSQMKGYERENAKGAKRFGSWVRAKLS</sequence>
<dbReference type="GO" id="GO:0006749">
    <property type="term" value="P:glutathione metabolic process"/>
    <property type="evidence" value="ECO:0007669"/>
    <property type="project" value="TreeGrafter"/>
</dbReference>